<name>A0A1I7K1X7_9BACT</name>
<dbReference type="STRING" id="388950.GCA_001611675_00883"/>
<dbReference type="Gene3D" id="3.40.50.11550">
    <property type="match status" value="2"/>
</dbReference>
<dbReference type="Proteomes" id="UP000182491">
    <property type="component" value="Unassembled WGS sequence"/>
</dbReference>
<keyword evidence="1" id="KW-0732">Signal</keyword>
<feature type="chain" id="PRO_5010213451" evidence="1">
    <location>
        <begin position="24"/>
        <end position="297"/>
    </location>
</feature>
<evidence type="ECO:0000259" key="2">
    <source>
        <dbReference type="Pfam" id="PF04187"/>
    </source>
</evidence>
<reference evidence="4" key="1">
    <citation type="submission" date="2016-10" db="EMBL/GenBank/DDBJ databases">
        <authorList>
            <person name="Varghese N."/>
        </authorList>
    </citation>
    <scope>NUCLEOTIDE SEQUENCE [LARGE SCALE GENOMIC DNA]</scope>
    <source>
        <strain evidence="4">DSM 18820</strain>
    </source>
</reference>
<feature type="domain" description="Haem-binding uptake Tiki superfamily ChaN" evidence="2">
    <location>
        <begin position="46"/>
        <end position="252"/>
    </location>
</feature>
<evidence type="ECO:0000256" key="1">
    <source>
        <dbReference type="SAM" id="SignalP"/>
    </source>
</evidence>
<dbReference type="InterPro" id="IPR007314">
    <property type="entry name" value="Cofac_haem-bd_dom"/>
</dbReference>
<accession>A0A1I7K1X7</accession>
<evidence type="ECO:0000313" key="4">
    <source>
        <dbReference type="Proteomes" id="UP000182491"/>
    </source>
</evidence>
<dbReference type="Pfam" id="PF04187">
    <property type="entry name" value="Cofac_haem_bdg"/>
    <property type="match status" value="1"/>
</dbReference>
<sequence length="297" mass="33470">MNSIMKYKFLTLLLIAITTVAMAQKKDKPAYRLFTAEGKSIEYGKMLQELQKADVVLFGEQHNDPIAHWMQLELAKDLHQAKPKDFALGAEMFESDVQLVLDEYLAGQAPEKNFEQESRPWPNYATDYRPVVRFAKEQQIPFVATNVPRRYAAMVSAGSLSALEGVSADAKKYMAPLPVVVDMELPGYKNMLSMFGGSTHGNTKSQNIVQAQALKDATMAHFILGQVNQGKQVLHLNGAYHSDNFEGIGWYLKQAKPNLKTRTITTVLQQDLERLSEEHRNKADFILVVPESMTRTF</sequence>
<gene>
    <name evidence="3" type="ORF">SAMN04487941_3301</name>
</gene>
<feature type="signal peptide" evidence="1">
    <location>
        <begin position="1"/>
        <end position="23"/>
    </location>
</feature>
<dbReference type="AlphaFoldDB" id="A0A1I7K1X7"/>
<dbReference type="RefSeq" id="WP_229802239.1">
    <property type="nucleotide sequence ID" value="NZ_BMXC01000004.1"/>
</dbReference>
<dbReference type="CDD" id="cd14727">
    <property type="entry name" value="ChanN-like"/>
    <property type="match status" value="1"/>
</dbReference>
<protein>
    <submittedName>
        <fullName evidence="3">Uncharacterized iron-regulated protein</fullName>
    </submittedName>
</protein>
<organism evidence="3 4">
    <name type="scientific">Pontibacter akesuensis</name>
    <dbReference type="NCBI Taxonomy" id="388950"/>
    <lineage>
        <taxon>Bacteria</taxon>
        <taxon>Pseudomonadati</taxon>
        <taxon>Bacteroidota</taxon>
        <taxon>Cytophagia</taxon>
        <taxon>Cytophagales</taxon>
        <taxon>Hymenobacteraceae</taxon>
        <taxon>Pontibacter</taxon>
    </lineage>
</organism>
<dbReference type="EMBL" id="FPCA01000004">
    <property type="protein sequence ID" value="SFU91456.1"/>
    <property type="molecule type" value="Genomic_DNA"/>
</dbReference>
<dbReference type="SUPFAM" id="SSF159501">
    <property type="entry name" value="EreA/ChaN-like"/>
    <property type="match status" value="1"/>
</dbReference>
<proteinExistence type="predicted"/>
<keyword evidence="4" id="KW-1185">Reference proteome</keyword>
<evidence type="ECO:0000313" key="3">
    <source>
        <dbReference type="EMBL" id="SFU91456.1"/>
    </source>
</evidence>